<reference evidence="3" key="2">
    <citation type="submission" date="2023-07" db="EMBL/GenBank/DDBJ databases">
        <authorList>
            <consortium name="Lawrence Berkeley National Laboratory"/>
            <person name="Haridas S."/>
            <person name="Hensen N."/>
            <person name="Bonometti L."/>
            <person name="Westerberg I."/>
            <person name="Brannstrom I.O."/>
            <person name="Guillou S."/>
            <person name="Cros-Aarteil S."/>
            <person name="Calhoun S."/>
            <person name="Kuo A."/>
            <person name="Mondo S."/>
            <person name="Pangilinan J."/>
            <person name="Riley R."/>
            <person name="LaButti K."/>
            <person name="Andreopoulos B."/>
            <person name="Lipzen A."/>
            <person name="Chen C."/>
            <person name="Yanf M."/>
            <person name="Daum C."/>
            <person name="Ng V."/>
            <person name="Clum A."/>
            <person name="Steindorff A."/>
            <person name="Ohm R."/>
            <person name="Martin F."/>
            <person name="Silar P."/>
            <person name="Natvig D."/>
            <person name="Lalanne C."/>
            <person name="Gautier V."/>
            <person name="Ament-velasquez S.L."/>
            <person name="Kruys A."/>
            <person name="Hutchinson M.I."/>
            <person name="Powell A.J."/>
            <person name="Barry K."/>
            <person name="Miller A.N."/>
            <person name="Grigoriev I.V."/>
            <person name="Debuchy R."/>
            <person name="Gladieux P."/>
            <person name="Thoren M.H."/>
            <person name="Johannesson H."/>
        </authorList>
    </citation>
    <scope>NUCLEOTIDE SEQUENCE</scope>
    <source>
        <strain evidence="3">FGSC 1904</strain>
    </source>
</reference>
<keyword evidence="2" id="KW-0472">Membrane</keyword>
<evidence type="ECO:0000256" key="1">
    <source>
        <dbReference type="SAM" id="MobiDB-lite"/>
    </source>
</evidence>
<name>A0AAE0PCS8_SORBR</name>
<feature type="transmembrane region" description="Helical" evidence="2">
    <location>
        <begin position="201"/>
        <end position="224"/>
    </location>
</feature>
<comment type="caution">
    <text evidence="3">The sequence shown here is derived from an EMBL/GenBank/DDBJ whole genome shotgun (WGS) entry which is preliminary data.</text>
</comment>
<gene>
    <name evidence="3" type="ORF">B0T20DRAFT_223593</name>
</gene>
<feature type="region of interest" description="Disordered" evidence="1">
    <location>
        <begin position="1"/>
        <end position="39"/>
    </location>
</feature>
<evidence type="ECO:0000256" key="2">
    <source>
        <dbReference type="SAM" id="Phobius"/>
    </source>
</evidence>
<organism evidence="3 4">
    <name type="scientific">Sordaria brevicollis</name>
    <dbReference type="NCBI Taxonomy" id="83679"/>
    <lineage>
        <taxon>Eukaryota</taxon>
        <taxon>Fungi</taxon>
        <taxon>Dikarya</taxon>
        <taxon>Ascomycota</taxon>
        <taxon>Pezizomycotina</taxon>
        <taxon>Sordariomycetes</taxon>
        <taxon>Sordariomycetidae</taxon>
        <taxon>Sordariales</taxon>
        <taxon>Sordariaceae</taxon>
        <taxon>Sordaria</taxon>
    </lineage>
</organism>
<accession>A0AAE0PCS8</accession>
<protein>
    <submittedName>
        <fullName evidence="3">Uncharacterized protein</fullName>
    </submittedName>
</protein>
<reference evidence="3" key="1">
    <citation type="journal article" date="2023" name="Mol. Phylogenet. Evol.">
        <title>Genome-scale phylogeny and comparative genomics of the fungal order Sordariales.</title>
        <authorList>
            <person name="Hensen N."/>
            <person name="Bonometti L."/>
            <person name="Westerberg I."/>
            <person name="Brannstrom I.O."/>
            <person name="Guillou S."/>
            <person name="Cros-Aarteil S."/>
            <person name="Calhoun S."/>
            <person name="Haridas S."/>
            <person name="Kuo A."/>
            <person name="Mondo S."/>
            <person name="Pangilinan J."/>
            <person name="Riley R."/>
            <person name="LaButti K."/>
            <person name="Andreopoulos B."/>
            <person name="Lipzen A."/>
            <person name="Chen C."/>
            <person name="Yan M."/>
            <person name="Daum C."/>
            <person name="Ng V."/>
            <person name="Clum A."/>
            <person name="Steindorff A."/>
            <person name="Ohm R.A."/>
            <person name="Martin F."/>
            <person name="Silar P."/>
            <person name="Natvig D.O."/>
            <person name="Lalanne C."/>
            <person name="Gautier V."/>
            <person name="Ament-Velasquez S.L."/>
            <person name="Kruys A."/>
            <person name="Hutchinson M.I."/>
            <person name="Powell A.J."/>
            <person name="Barry K."/>
            <person name="Miller A.N."/>
            <person name="Grigoriev I.V."/>
            <person name="Debuchy R."/>
            <person name="Gladieux P."/>
            <person name="Hiltunen Thoren M."/>
            <person name="Johannesson H."/>
        </authorList>
    </citation>
    <scope>NUCLEOTIDE SEQUENCE</scope>
    <source>
        <strain evidence="3">FGSC 1904</strain>
    </source>
</reference>
<dbReference type="EMBL" id="JAUTDP010000007">
    <property type="protein sequence ID" value="KAK3397576.1"/>
    <property type="molecule type" value="Genomic_DNA"/>
</dbReference>
<proteinExistence type="predicted"/>
<feature type="compositionally biased region" description="Basic residues" evidence="1">
    <location>
        <begin position="1"/>
        <end position="17"/>
    </location>
</feature>
<dbReference type="AlphaFoldDB" id="A0AAE0PCS8"/>
<dbReference type="Proteomes" id="UP001281003">
    <property type="component" value="Unassembled WGS sequence"/>
</dbReference>
<evidence type="ECO:0000313" key="3">
    <source>
        <dbReference type="EMBL" id="KAK3397576.1"/>
    </source>
</evidence>
<keyword evidence="2" id="KW-0812">Transmembrane</keyword>
<keyword evidence="4" id="KW-1185">Reference proteome</keyword>
<sequence>MAIHQKGHRPRRRKTTRRQQLPALPSNRPSDDAATHQARRTSSELICRLLIRLRSTCIRSHAARTAHSKKMMQPRRSCSLGQMGEWESRVRTRTIEDERHGQKPISVSAAVAVAAVRCPQPTYGSIVVGQRGWQTQCQPKKSPSTCHVWVRLCLDARRQNEEGGHEGVVHHPLGDISGHLWASLGMLDEEKKVPRSKRCRVSVCLIGGWSSFLSFLGILASATLNPQIGRASTTSGMAFC</sequence>
<keyword evidence="2" id="KW-1133">Transmembrane helix</keyword>
<evidence type="ECO:0000313" key="4">
    <source>
        <dbReference type="Proteomes" id="UP001281003"/>
    </source>
</evidence>